<evidence type="ECO:0000313" key="2">
    <source>
        <dbReference type="EMBL" id="OTP76221.1"/>
    </source>
</evidence>
<dbReference type="Pfam" id="PF13577">
    <property type="entry name" value="SnoaL_4"/>
    <property type="match status" value="1"/>
</dbReference>
<sequence>MTILVELSSRRASGVAMVPWYVADGKCPSGGPSVVHRTPDIHSSTFDLPQPIDSSPLRVGLETFTLPKHRPPTKRIAHSSLLANAQCLSCGTADFYRPLAPFDQRLSQINKMTKPNQSEVSPGDEFTSRRTAFKRGMAALFALAMVPQAAGAEAALAVNTMEPSDMGTKMSSDSGKKNSSNSAQMLDRVAIGDVIMRERWARETKNAEVAAACFHPDAWVEVSWFKGTAAEFVESGKRKPPADTVNFDSMSPPVIWIRNDRAIADTACAVHTFLRLDGIEVSTISYTRLLWRAQVLNGQWLIAGLRGIYIRDTLEPSSPDLFLKLDEKKLDRYRPSYRHLSYVLEAGGRPAHDDLPGIDRPETVAALRAGESQWLEQA</sequence>
<dbReference type="AlphaFoldDB" id="A0A242MXR1"/>
<dbReference type="Gene3D" id="3.10.450.50">
    <property type="match status" value="1"/>
</dbReference>
<comment type="caution">
    <text evidence="2">The sequence shown here is derived from an EMBL/GenBank/DDBJ whole genome shotgun (WGS) entry which is preliminary data.</text>
</comment>
<name>A0A242MXR1_CABSO</name>
<dbReference type="InterPro" id="IPR032710">
    <property type="entry name" value="NTF2-like_dom_sf"/>
</dbReference>
<evidence type="ECO:0000313" key="3">
    <source>
        <dbReference type="Proteomes" id="UP000195221"/>
    </source>
</evidence>
<evidence type="ECO:0000259" key="1">
    <source>
        <dbReference type="Pfam" id="PF13577"/>
    </source>
</evidence>
<protein>
    <submittedName>
        <fullName evidence="2">Bile acid 7-alpha dehydratase BaiE</fullName>
    </submittedName>
</protein>
<gene>
    <name evidence="2" type="ORF">PAMC26577_11415</name>
</gene>
<feature type="domain" description="SnoaL-like" evidence="1">
    <location>
        <begin position="184"/>
        <end position="305"/>
    </location>
</feature>
<accession>A0A242MXR1</accession>
<dbReference type="InterPro" id="IPR037401">
    <property type="entry name" value="SnoaL-like"/>
</dbReference>
<dbReference type="EMBL" id="NBTZ01000039">
    <property type="protein sequence ID" value="OTP76221.1"/>
    <property type="molecule type" value="Genomic_DNA"/>
</dbReference>
<dbReference type="RefSeq" id="WP_218642319.1">
    <property type="nucleotide sequence ID" value="NZ_MSRG01000004.1"/>
</dbReference>
<dbReference type="Proteomes" id="UP000195221">
    <property type="component" value="Unassembled WGS sequence"/>
</dbReference>
<reference evidence="2 3" key="1">
    <citation type="submission" date="2017-03" db="EMBL/GenBank/DDBJ databases">
        <title>Genome analysis of strain PAMC 26577.</title>
        <authorList>
            <person name="Oh H.-M."/>
            <person name="Yang J.-A."/>
        </authorList>
    </citation>
    <scope>NUCLEOTIDE SEQUENCE [LARGE SCALE GENOMIC DNA]</scope>
    <source>
        <strain evidence="2 3">PAMC 26577</strain>
    </source>
</reference>
<dbReference type="SUPFAM" id="SSF54427">
    <property type="entry name" value="NTF2-like"/>
    <property type="match status" value="1"/>
</dbReference>
<organism evidence="2 3">
    <name type="scientific">Caballeronia sordidicola</name>
    <name type="common">Burkholderia sordidicola</name>
    <dbReference type="NCBI Taxonomy" id="196367"/>
    <lineage>
        <taxon>Bacteria</taxon>
        <taxon>Pseudomonadati</taxon>
        <taxon>Pseudomonadota</taxon>
        <taxon>Betaproteobacteria</taxon>
        <taxon>Burkholderiales</taxon>
        <taxon>Burkholderiaceae</taxon>
        <taxon>Caballeronia</taxon>
    </lineage>
</organism>
<proteinExistence type="predicted"/>